<reference evidence="2" key="1">
    <citation type="submission" date="2022-01" db="EMBL/GenBank/DDBJ databases">
        <title>Genome Sequence Resource for Two Populations of Ditylenchus destructor, the Migratory Endoparasitic Phytonematode.</title>
        <authorList>
            <person name="Zhang H."/>
            <person name="Lin R."/>
            <person name="Xie B."/>
        </authorList>
    </citation>
    <scope>NUCLEOTIDE SEQUENCE</scope>
    <source>
        <strain evidence="2">BazhouSP</strain>
    </source>
</reference>
<evidence type="ECO:0000313" key="2">
    <source>
        <dbReference type="EMBL" id="KAI1723372.1"/>
    </source>
</evidence>
<dbReference type="EMBL" id="JAKKPZ010000003">
    <property type="protein sequence ID" value="KAI1723372.1"/>
    <property type="molecule type" value="Genomic_DNA"/>
</dbReference>
<organism evidence="2 3">
    <name type="scientific">Ditylenchus destructor</name>
    <dbReference type="NCBI Taxonomy" id="166010"/>
    <lineage>
        <taxon>Eukaryota</taxon>
        <taxon>Metazoa</taxon>
        <taxon>Ecdysozoa</taxon>
        <taxon>Nematoda</taxon>
        <taxon>Chromadorea</taxon>
        <taxon>Rhabditida</taxon>
        <taxon>Tylenchina</taxon>
        <taxon>Tylenchomorpha</taxon>
        <taxon>Sphaerularioidea</taxon>
        <taxon>Anguinidae</taxon>
        <taxon>Anguininae</taxon>
        <taxon>Ditylenchus</taxon>
    </lineage>
</organism>
<evidence type="ECO:0000313" key="3">
    <source>
        <dbReference type="Proteomes" id="UP001201812"/>
    </source>
</evidence>
<keyword evidence="3" id="KW-1185">Reference proteome</keyword>
<proteinExistence type="predicted"/>
<feature type="region of interest" description="Disordered" evidence="1">
    <location>
        <begin position="326"/>
        <end position="345"/>
    </location>
</feature>
<accession>A0AAD4NAI4</accession>
<protein>
    <submittedName>
        <fullName evidence="2">Dermatopontin domain-containing protein</fullName>
    </submittedName>
</protein>
<sequence>MFATTTVMLQSFDEECSTTEVASTENGDMYLSCGSYQYTVGVEIIEDVAGQKTDSWQLLCCRSSSVRIRIGDCIDTKFINDYRRASSFSSSAQIIRRWQAMPENGDRRWWLQLCPVDVVLKKPRSISEIRAKRQLPWEWSRGRFPGGVQDYNPIFLEHLQQEEQRKRRLFDSLNRNSIFTGSHFAGNDIPTTTTPSYIGLDPELTETTVDLPKLTLPTRLAFKSRVQQFDDTKPIEALDYYDMYDENFDKKKHTEGGLLRGVSDFLQNIQDGLTLAQAAFPTDKNNNFQLRIAIPPHTSTTSPPKVMFSSDDDSLQIGPFVQQFEKKSGPMPSRPAFSTTPAPGPKQVDTITNMLQMIGLCQGHPEL</sequence>
<comment type="caution">
    <text evidence="2">The sequence shown here is derived from an EMBL/GenBank/DDBJ whole genome shotgun (WGS) entry which is preliminary data.</text>
</comment>
<gene>
    <name evidence="2" type="ORF">DdX_03529</name>
</gene>
<name>A0AAD4NAI4_9BILA</name>
<dbReference type="Proteomes" id="UP001201812">
    <property type="component" value="Unassembled WGS sequence"/>
</dbReference>
<evidence type="ECO:0000256" key="1">
    <source>
        <dbReference type="SAM" id="MobiDB-lite"/>
    </source>
</evidence>
<dbReference type="AlphaFoldDB" id="A0AAD4NAI4"/>